<comment type="subcellular location">
    <subcellularLocation>
        <location evidence="2">Membrane</location>
        <topology evidence="2">Multi-pass membrane protein</topology>
    </subcellularLocation>
</comment>
<dbReference type="Pfam" id="PF02518">
    <property type="entry name" value="HATPase_c"/>
    <property type="match status" value="1"/>
</dbReference>
<dbReference type="SMART" id="SM00388">
    <property type="entry name" value="HisKA"/>
    <property type="match status" value="1"/>
</dbReference>
<dbReference type="InterPro" id="IPR003594">
    <property type="entry name" value="HATPase_dom"/>
</dbReference>
<keyword evidence="8 11" id="KW-1133">Transmembrane helix</keyword>
<keyword evidence="10 11" id="KW-0472">Membrane</keyword>
<dbReference type="OrthoDB" id="84942at2"/>
<dbReference type="InterPro" id="IPR008358">
    <property type="entry name" value="Sig_transdc_His_kin/Pase_MprB"/>
</dbReference>
<proteinExistence type="predicted"/>
<dbReference type="RefSeq" id="WP_072828903.1">
    <property type="nucleotide sequence ID" value="NZ_FQXP01000003.1"/>
</dbReference>
<dbReference type="InterPro" id="IPR036890">
    <property type="entry name" value="HATPase_C_sf"/>
</dbReference>
<evidence type="ECO:0000313" key="14">
    <source>
        <dbReference type="Proteomes" id="UP000184526"/>
    </source>
</evidence>
<evidence type="ECO:0000259" key="12">
    <source>
        <dbReference type="PROSITE" id="PS50109"/>
    </source>
</evidence>
<evidence type="ECO:0000313" key="13">
    <source>
        <dbReference type="EMBL" id="SHH35160.1"/>
    </source>
</evidence>
<dbReference type="Gene3D" id="3.30.565.10">
    <property type="entry name" value="Histidine kinase-like ATPase, C-terminal domain"/>
    <property type="match status" value="1"/>
</dbReference>
<dbReference type="Pfam" id="PF00512">
    <property type="entry name" value="HisKA"/>
    <property type="match status" value="1"/>
</dbReference>
<dbReference type="SMART" id="SM00387">
    <property type="entry name" value="HATPase_c"/>
    <property type="match status" value="1"/>
</dbReference>
<evidence type="ECO:0000256" key="7">
    <source>
        <dbReference type="ARBA" id="ARBA00022777"/>
    </source>
</evidence>
<dbReference type="PRINTS" id="PR01780">
    <property type="entry name" value="LANTIREGPROT"/>
</dbReference>
<keyword evidence="5" id="KW-0808">Transferase</keyword>
<feature type="transmembrane region" description="Helical" evidence="11">
    <location>
        <begin position="15"/>
        <end position="41"/>
    </location>
</feature>
<sequence>MDIIKKKEVTLYNIFLRYLVSFCVLTLVALFLSIFIFGIGVSTGIVLTADYAQNNVEEFKKDLLAKGNVDKDSIKYPYRYGFYNKNLEVISSNFNEKQLDEAYKYLNGISIKGKYIYTSISLNDGTCVISYDIKAHFSSEYMNNIFPYPELIMIILFVVSFIIISIILIKNFGERLKGELSPLKKSTELIMQQDLDFEVTPTNIREFNEVLISIENMKNALRKSLETQWKAEQRRKDQISALAHDIKTPLTIIKGNAELLSEDEALSEDKEYVDFIIKNSNKIEKYISILIEISKAENDIDYSMETIDFNSFLQELRCETEMLCKRKDLKNSIEVNNPPESFHGNSELLIRALTNIIVNSVEYSSEEDKIEILVNCHNNKLNFTIKDCGKGFSEEGLKNATNQFYMEESHRRAGKHYGIGLYITETIAKKHGGELVLKNREDGKGAEVSLIILR</sequence>
<dbReference type="AlphaFoldDB" id="A0A1M5S9P3"/>
<evidence type="ECO:0000256" key="4">
    <source>
        <dbReference type="ARBA" id="ARBA00022553"/>
    </source>
</evidence>
<keyword evidence="4" id="KW-0597">Phosphoprotein</keyword>
<dbReference type="InterPro" id="IPR005467">
    <property type="entry name" value="His_kinase_dom"/>
</dbReference>
<comment type="catalytic activity">
    <reaction evidence="1">
        <text>ATP + protein L-histidine = ADP + protein N-phospho-L-histidine.</text>
        <dbReference type="EC" id="2.7.13.3"/>
    </reaction>
</comment>
<keyword evidence="7 13" id="KW-0418">Kinase</keyword>
<dbReference type="PANTHER" id="PTHR45528:SF8">
    <property type="entry name" value="HISTIDINE KINASE"/>
    <property type="match status" value="1"/>
</dbReference>
<dbReference type="SUPFAM" id="SSF47384">
    <property type="entry name" value="Homodimeric domain of signal transducing histidine kinase"/>
    <property type="match status" value="1"/>
</dbReference>
<organism evidence="13 14">
    <name type="scientific">Clostridium collagenovorans DSM 3089</name>
    <dbReference type="NCBI Taxonomy" id="1121306"/>
    <lineage>
        <taxon>Bacteria</taxon>
        <taxon>Bacillati</taxon>
        <taxon>Bacillota</taxon>
        <taxon>Clostridia</taxon>
        <taxon>Eubacteriales</taxon>
        <taxon>Clostridiaceae</taxon>
        <taxon>Clostridium</taxon>
    </lineage>
</organism>
<name>A0A1M5S9P3_9CLOT</name>
<keyword evidence="6 11" id="KW-0812">Transmembrane</keyword>
<dbReference type="InterPro" id="IPR003661">
    <property type="entry name" value="HisK_dim/P_dom"/>
</dbReference>
<evidence type="ECO:0000256" key="6">
    <source>
        <dbReference type="ARBA" id="ARBA00022692"/>
    </source>
</evidence>
<protein>
    <recommendedName>
        <fullName evidence="3">histidine kinase</fullName>
        <ecNumber evidence="3">2.7.13.3</ecNumber>
    </recommendedName>
</protein>
<dbReference type="SUPFAM" id="SSF55874">
    <property type="entry name" value="ATPase domain of HSP90 chaperone/DNA topoisomerase II/histidine kinase"/>
    <property type="match status" value="1"/>
</dbReference>
<dbReference type="CDD" id="cd00082">
    <property type="entry name" value="HisKA"/>
    <property type="match status" value="1"/>
</dbReference>
<dbReference type="InterPro" id="IPR050398">
    <property type="entry name" value="HssS/ArlS-like"/>
</dbReference>
<evidence type="ECO:0000256" key="3">
    <source>
        <dbReference type="ARBA" id="ARBA00012438"/>
    </source>
</evidence>
<keyword evidence="9" id="KW-0902">Two-component regulatory system</keyword>
<dbReference type="Proteomes" id="UP000184526">
    <property type="component" value="Unassembled WGS sequence"/>
</dbReference>
<dbReference type="STRING" id="1121306.SAMN02745196_00087"/>
<evidence type="ECO:0000256" key="5">
    <source>
        <dbReference type="ARBA" id="ARBA00022679"/>
    </source>
</evidence>
<evidence type="ECO:0000256" key="1">
    <source>
        <dbReference type="ARBA" id="ARBA00000085"/>
    </source>
</evidence>
<dbReference type="PROSITE" id="PS50109">
    <property type="entry name" value="HIS_KIN"/>
    <property type="match status" value="1"/>
</dbReference>
<evidence type="ECO:0000256" key="9">
    <source>
        <dbReference type="ARBA" id="ARBA00023012"/>
    </source>
</evidence>
<evidence type="ECO:0000256" key="10">
    <source>
        <dbReference type="ARBA" id="ARBA00023136"/>
    </source>
</evidence>
<accession>A0A1M5S9P3</accession>
<evidence type="ECO:0000256" key="8">
    <source>
        <dbReference type="ARBA" id="ARBA00022989"/>
    </source>
</evidence>
<feature type="domain" description="Histidine kinase" evidence="12">
    <location>
        <begin position="241"/>
        <end position="454"/>
    </location>
</feature>
<dbReference type="InterPro" id="IPR036097">
    <property type="entry name" value="HisK_dim/P_sf"/>
</dbReference>
<dbReference type="EMBL" id="FQXP01000003">
    <property type="protein sequence ID" value="SHH35160.1"/>
    <property type="molecule type" value="Genomic_DNA"/>
</dbReference>
<evidence type="ECO:0000256" key="2">
    <source>
        <dbReference type="ARBA" id="ARBA00004141"/>
    </source>
</evidence>
<feature type="transmembrane region" description="Helical" evidence="11">
    <location>
        <begin position="151"/>
        <end position="169"/>
    </location>
</feature>
<dbReference type="GO" id="GO:0005886">
    <property type="term" value="C:plasma membrane"/>
    <property type="evidence" value="ECO:0007669"/>
    <property type="project" value="TreeGrafter"/>
</dbReference>
<dbReference type="PANTHER" id="PTHR45528">
    <property type="entry name" value="SENSOR HISTIDINE KINASE CPXA"/>
    <property type="match status" value="1"/>
</dbReference>
<dbReference type="EC" id="2.7.13.3" evidence="3"/>
<dbReference type="GO" id="GO:0000155">
    <property type="term" value="F:phosphorelay sensor kinase activity"/>
    <property type="evidence" value="ECO:0007669"/>
    <property type="project" value="InterPro"/>
</dbReference>
<dbReference type="Gene3D" id="1.10.287.130">
    <property type="match status" value="1"/>
</dbReference>
<keyword evidence="14" id="KW-1185">Reference proteome</keyword>
<reference evidence="13 14" key="1">
    <citation type="submission" date="2016-11" db="EMBL/GenBank/DDBJ databases">
        <authorList>
            <person name="Jaros S."/>
            <person name="Januszkiewicz K."/>
            <person name="Wedrychowicz H."/>
        </authorList>
    </citation>
    <scope>NUCLEOTIDE SEQUENCE [LARGE SCALE GENOMIC DNA]</scope>
    <source>
        <strain evidence="13 14">DSM 3089</strain>
    </source>
</reference>
<gene>
    <name evidence="13" type="ORF">SAMN02745196_00087</name>
</gene>
<evidence type="ECO:0000256" key="11">
    <source>
        <dbReference type="SAM" id="Phobius"/>
    </source>
</evidence>